<dbReference type="PANTHER" id="PTHR44444">
    <property type="entry name" value="PROTEIN SEL-1 HOMOLOG 3"/>
    <property type="match status" value="1"/>
</dbReference>
<accession>A0A3Q4AT08</accession>
<evidence type="ECO:0000313" key="1">
    <source>
        <dbReference type="Ensembl" id="ENSMMOP00000007750.1"/>
    </source>
</evidence>
<dbReference type="STRING" id="94237.ENSMMOP00000007750"/>
<organism evidence="1 2">
    <name type="scientific">Mola mola</name>
    <name type="common">Ocean sunfish</name>
    <name type="synonym">Tetraodon mola</name>
    <dbReference type="NCBI Taxonomy" id="94237"/>
    <lineage>
        <taxon>Eukaryota</taxon>
        <taxon>Metazoa</taxon>
        <taxon>Chordata</taxon>
        <taxon>Craniata</taxon>
        <taxon>Vertebrata</taxon>
        <taxon>Euteleostomi</taxon>
        <taxon>Actinopterygii</taxon>
        <taxon>Neopterygii</taxon>
        <taxon>Teleostei</taxon>
        <taxon>Neoteleostei</taxon>
        <taxon>Acanthomorphata</taxon>
        <taxon>Eupercaria</taxon>
        <taxon>Tetraodontiformes</taxon>
        <taxon>Molidae</taxon>
        <taxon>Mola</taxon>
    </lineage>
</organism>
<dbReference type="OMA" id="HAGYKHT"/>
<dbReference type="InterPro" id="IPR042756">
    <property type="entry name" value="Sel-1L3"/>
</dbReference>
<keyword evidence="2" id="KW-1185">Reference proteome</keyword>
<sequence>MRPCAWLCTQPPWPPLWPPPLSAPIRRLDPKWSRRRAIPSPRRRAFPAAACHRCTRSRGRNLADKFIEFDAAPDKVDDGSLVRVRYQCSRPCRLAVEVVVSTLRKTSVVVFRRKWISSIARVYRIHQVRLRWPPSILYEHSFINSRLLDTHNVTVGAWLHHLDDGRGPGTMLRIHKVLRTTAASERPAEPSKVCPSWSAQLTWQTSGNRIHQCPHESDTIDMLTFPLASTGEHFGVVRRFQPFIDRTLERTRLQAVTKPRVTLSVWIYLLKWCQQNLCGIIHHVDRNNWYDSVLMLLTDTGGVMIQARVTRGEDEAFQANVVFPLRKWIRLDCYIQDSKVQKQKLRAEIDNETIYLLIHYDDTDGYFVIGGSKYIPGIHGYFGPVKYYRLGRSLGLKDLRTVLFQQAVNMMLAANQRGIKITSKSAALLEASSCFGSHKASLLLAALHLSGLAGVVDQQQGHAYSLIGAAGDSRLALMHAGYKHTQGIDGFPRDLDMAYSYYSNAGLTNFLFLNLSFLKQSMPEHIYLSNQEDLDHLRHMKSDVFEYLKFQAERGDVEAQKRLASMLYWGQHTVSKDTVGAVKWFERSAMQMTDPSAMYDYSILLMKGRGVKRNYTRGAQLLEKAAAMGSINALNGLGWYHGMILNDHENAAKYYEEAALNGDADGMFNLGIYHLSGKNPKSPVRNETAAFQLFLNAARFGHSAASVEAAWYLSTGCLEGVSHDVERAVIMLKTVCEENGHLGFILSEALHAYLQGSRWQAFVKYVLAAETGLGSAQSNAAHLLHRHVLLTQGMYNLAVLVQHGHPLPSRLGRLFDVSRHDGRDVVVEKILKRCFEMCVV</sequence>
<dbReference type="Gene3D" id="1.25.40.10">
    <property type="entry name" value="Tetratricopeptide repeat domain"/>
    <property type="match status" value="2"/>
</dbReference>
<dbReference type="AlphaFoldDB" id="A0A3Q4AT08"/>
<dbReference type="InterPro" id="IPR006597">
    <property type="entry name" value="Sel1-like"/>
</dbReference>
<proteinExistence type="predicted"/>
<dbReference type="PANTHER" id="PTHR44444:SF1">
    <property type="entry name" value="PROTEIN SEL-1 HOMOLOG 3"/>
    <property type="match status" value="1"/>
</dbReference>
<reference evidence="1" key="1">
    <citation type="submission" date="2025-08" db="UniProtKB">
        <authorList>
            <consortium name="Ensembl"/>
        </authorList>
    </citation>
    <scope>IDENTIFICATION</scope>
</reference>
<protein>
    <submittedName>
        <fullName evidence="1">Uncharacterized protein</fullName>
    </submittedName>
</protein>
<dbReference type="SUPFAM" id="SSF81901">
    <property type="entry name" value="HCP-like"/>
    <property type="match status" value="1"/>
</dbReference>
<dbReference type="Ensembl" id="ENSMMOT00000007896.1">
    <property type="protein sequence ID" value="ENSMMOP00000007750.1"/>
    <property type="gene ID" value="ENSMMOG00000006028.1"/>
</dbReference>
<evidence type="ECO:0000313" key="2">
    <source>
        <dbReference type="Proteomes" id="UP000261620"/>
    </source>
</evidence>
<dbReference type="SMART" id="SM00671">
    <property type="entry name" value="SEL1"/>
    <property type="match status" value="6"/>
</dbReference>
<dbReference type="Pfam" id="PF08238">
    <property type="entry name" value="Sel1"/>
    <property type="match status" value="5"/>
</dbReference>
<dbReference type="Proteomes" id="UP000261620">
    <property type="component" value="Unplaced"/>
</dbReference>
<name>A0A3Q4AT08_MOLML</name>
<reference evidence="1" key="2">
    <citation type="submission" date="2025-09" db="UniProtKB">
        <authorList>
            <consortium name="Ensembl"/>
        </authorList>
    </citation>
    <scope>IDENTIFICATION</scope>
</reference>
<dbReference type="InterPro" id="IPR011990">
    <property type="entry name" value="TPR-like_helical_dom_sf"/>
</dbReference>